<evidence type="ECO:0000313" key="3">
    <source>
        <dbReference type="Proteomes" id="UP001558613"/>
    </source>
</evidence>
<keyword evidence="3" id="KW-1185">Reference proteome</keyword>
<dbReference type="Proteomes" id="UP001558613">
    <property type="component" value="Unassembled WGS sequence"/>
</dbReference>
<accession>A0ABR3LMG8</accession>
<name>A0ABR3LMG8_9TELE</name>
<organism evidence="2 3">
    <name type="scientific">Cirrhinus molitorella</name>
    <name type="common">mud carp</name>
    <dbReference type="NCBI Taxonomy" id="172907"/>
    <lineage>
        <taxon>Eukaryota</taxon>
        <taxon>Metazoa</taxon>
        <taxon>Chordata</taxon>
        <taxon>Craniata</taxon>
        <taxon>Vertebrata</taxon>
        <taxon>Euteleostomi</taxon>
        <taxon>Actinopterygii</taxon>
        <taxon>Neopterygii</taxon>
        <taxon>Teleostei</taxon>
        <taxon>Ostariophysi</taxon>
        <taxon>Cypriniformes</taxon>
        <taxon>Cyprinidae</taxon>
        <taxon>Labeoninae</taxon>
        <taxon>Labeonini</taxon>
        <taxon>Cirrhinus</taxon>
    </lineage>
</organism>
<feature type="region of interest" description="Disordered" evidence="1">
    <location>
        <begin position="59"/>
        <end position="126"/>
    </location>
</feature>
<evidence type="ECO:0000256" key="1">
    <source>
        <dbReference type="SAM" id="MobiDB-lite"/>
    </source>
</evidence>
<evidence type="ECO:0000313" key="2">
    <source>
        <dbReference type="EMBL" id="KAL1252663.1"/>
    </source>
</evidence>
<proteinExistence type="predicted"/>
<feature type="compositionally biased region" description="Polar residues" evidence="1">
    <location>
        <begin position="103"/>
        <end position="112"/>
    </location>
</feature>
<reference evidence="2 3" key="1">
    <citation type="submission" date="2023-09" db="EMBL/GenBank/DDBJ databases">
        <authorList>
            <person name="Wang M."/>
        </authorList>
    </citation>
    <scope>NUCLEOTIDE SEQUENCE [LARGE SCALE GENOMIC DNA]</scope>
    <source>
        <strain evidence="2">GT-2023</strain>
        <tissue evidence="2">Liver</tissue>
    </source>
</reference>
<protein>
    <submittedName>
        <fullName evidence="2">Uncharacterized protein</fullName>
    </submittedName>
</protein>
<comment type="caution">
    <text evidence="2">The sequence shown here is derived from an EMBL/GenBank/DDBJ whole genome shotgun (WGS) entry which is preliminary data.</text>
</comment>
<sequence>MVETGATSHIINDVSKFKSFDETFKPETHYVELADGTQCKGVAQQRGNAEVFLIDSTGQRHKATLRERQTQTDADEPKDDYGRVRQSTTDVVTQGDDKDSQEAQESNMTSEGLVSGRYPTRERRKPSHLKDYVTDYSDSNEIHTTIDYCYKAVCGVPYTFKEAVDQPPDPPVHPHEDGHLRNCTPMVQVLPLR</sequence>
<gene>
    <name evidence="2" type="ORF">QQF64_017356</name>
</gene>
<dbReference type="EMBL" id="JAYMGO010000021">
    <property type="protein sequence ID" value="KAL1252663.1"/>
    <property type="molecule type" value="Genomic_DNA"/>
</dbReference>